<dbReference type="Pfam" id="PF03936">
    <property type="entry name" value="Terpene_synth_C"/>
    <property type="match status" value="1"/>
</dbReference>
<evidence type="ECO:0000259" key="7">
    <source>
        <dbReference type="Pfam" id="PF01397"/>
    </source>
</evidence>
<feature type="domain" description="Terpene synthase N-terminal" evidence="7">
    <location>
        <begin position="47"/>
        <end position="137"/>
    </location>
</feature>
<dbReference type="GO" id="GO:0009686">
    <property type="term" value="P:gibberellin biosynthetic process"/>
    <property type="evidence" value="ECO:0007669"/>
    <property type="project" value="TreeGrafter"/>
</dbReference>
<dbReference type="Proteomes" id="UP001454036">
    <property type="component" value="Unassembled WGS sequence"/>
</dbReference>
<organism evidence="9 10">
    <name type="scientific">Lithospermum erythrorhizon</name>
    <name type="common">Purple gromwell</name>
    <name type="synonym">Lithospermum officinale var. erythrorhizon</name>
    <dbReference type="NCBI Taxonomy" id="34254"/>
    <lineage>
        <taxon>Eukaryota</taxon>
        <taxon>Viridiplantae</taxon>
        <taxon>Streptophyta</taxon>
        <taxon>Embryophyta</taxon>
        <taxon>Tracheophyta</taxon>
        <taxon>Spermatophyta</taxon>
        <taxon>Magnoliopsida</taxon>
        <taxon>eudicotyledons</taxon>
        <taxon>Gunneridae</taxon>
        <taxon>Pentapetalae</taxon>
        <taxon>asterids</taxon>
        <taxon>lamiids</taxon>
        <taxon>Boraginales</taxon>
        <taxon>Boraginaceae</taxon>
        <taxon>Boraginoideae</taxon>
        <taxon>Lithospermeae</taxon>
        <taxon>Lithospermum</taxon>
    </lineage>
</organism>
<comment type="caution">
    <text evidence="9">The sequence shown here is derived from an EMBL/GenBank/DDBJ whole genome shotgun (WGS) entry which is preliminary data.</text>
</comment>
<dbReference type="InterPro" id="IPR008949">
    <property type="entry name" value="Isoprenoid_synthase_dom_sf"/>
</dbReference>
<dbReference type="InterPro" id="IPR005630">
    <property type="entry name" value="Terpene_synthase_metal-bd"/>
</dbReference>
<evidence type="ECO:0000256" key="3">
    <source>
        <dbReference type="ARBA" id="ARBA00022723"/>
    </source>
</evidence>
<dbReference type="Gene3D" id="1.10.600.10">
    <property type="entry name" value="Farnesyl Diphosphate Synthase"/>
    <property type="match status" value="1"/>
</dbReference>
<dbReference type="SUPFAM" id="SSF48576">
    <property type="entry name" value="Terpenoid synthases"/>
    <property type="match status" value="1"/>
</dbReference>
<dbReference type="InterPro" id="IPR036965">
    <property type="entry name" value="Terpene_synth_N_sf"/>
</dbReference>
<dbReference type="SUPFAM" id="SSF48239">
    <property type="entry name" value="Terpenoid cyclases/Protein prenyltransferases"/>
    <property type="match status" value="1"/>
</dbReference>
<keyword evidence="3" id="KW-0479">Metal-binding</keyword>
<comment type="similarity">
    <text evidence="2">Belongs to the terpene synthase family.</text>
</comment>
<keyword evidence="10" id="KW-1185">Reference proteome</keyword>
<sequence>MWCLPGICLRRNSRQGGTGNGQNGSFINSPSTTAAALTPEFGIRNLEEEEIVEDASTCTLAFRLLRNKGYAVSSDPLLKFLEKDIRSNLNYGQLNDINTILELYRASEMVIHQDEGILEKFNSRTKSILEQWLSNECLDASGLNFLIRKQVDDVLKFPFHVDLQLIRSRRNIEHCGLNNTRALKPSYCLLNLGDKDFITLGAEDFKLGQYVHHDEFAYLERWVTDNTLDKLKFARQKSAYCYFSAAATLVSPELSDARMSWAKNCVLTTVIDDFSDVGGTIGEMKNLIELVERWDVSNRSDCCSEQVEIMFSALKHTIFELGEKTLAWQSQDETNHIIQIVSRLYLFSMSLLIAEWARSMSVPTLDEYISNILCFRAIVLPALYFIGPKLPKDAVRHSDVQNLLKLLSTCGRLLNDIQGFERESKQGKLNAVTLDMIHGIGGQTQEEVLEELRHQINRQRRDLLRLVLQGNDSVLPRECRDLFWNMSQVLHLFYSKDDRFTSKEMNKSVGTILFEPLSSALTE</sequence>
<accession>A0AAV3QN02</accession>
<dbReference type="InterPro" id="IPR008930">
    <property type="entry name" value="Terpenoid_cyclase/PrenylTrfase"/>
</dbReference>
<dbReference type="EMBL" id="BAABME010005241">
    <property type="protein sequence ID" value="GAA0165068.1"/>
    <property type="molecule type" value="Genomic_DNA"/>
</dbReference>
<evidence type="ECO:0000256" key="4">
    <source>
        <dbReference type="ARBA" id="ARBA00022842"/>
    </source>
</evidence>
<protein>
    <recommendedName>
        <fullName evidence="11">Ent-kaurene synthase</fullName>
    </recommendedName>
</protein>
<gene>
    <name evidence="9" type="ORF">LIER_20564</name>
</gene>
<reference evidence="9 10" key="1">
    <citation type="submission" date="2024-01" db="EMBL/GenBank/DDBJ databases">
        <title>The complete chloroplast genome sequence of Lithospermum erythrorhizon: insights into the phylogenetic relationship among Boraginaceae species and the maternal lineages of purple gromwells.</title>
        <authorList>
            <person name="Okada T."/>
            <person name="Watanabe K."/>
        </authorList>
    </citation>
    <scope>NUCLEOTIDE SEQUENCE [LARGE SCALE GENOMIC DNA]</scope>
</reference>
<evidence type="ECO:0000259" key="8">
    <source>
        <dbReference type="Pfam" id="PF03936"/>
    </source>
</evidence>
<evidence type="ECO:0000256" key="2">
    <source>
        <dbReference type="ARBA" id="ARBA00006333"/>
    </source>
</evidence>
<name>A0AAV3QN02_LITER</name>
<keyword evidence="4" id="KW-0460">Magnesium</keyword>
<proteinExistence type="inferred from homology"/>
<evidence type="ECO:0000256" key="5">
    <source>
        <dbReference type="ARBA" id="ARBA00023239"/>
    </source>
</evidence>
<dbReference type="Pfam" id="PF01397">
    <property type="entry name" value="Terpene_synth"/>
    <property type="match status" value="1"/>
</dbReference>
<feature type="domain" description="Terpene synthase metal-binding" evidence="8">
    <location>
        <begin position="228"/>
        <end position="462"/>
    </location>
</feature>
<dbReference type="GO" id="GO:0000287">
    <property type="term" value="F:magnesium ion binding"/>
    <property type="evidence" value="ECO:0007669"/>
    <property type="project" value="InterPro"/>
</dbReference>
<dbReference type="InterPro" id="IPR050148">
    <property type="entry name" value="Terpene_synthase-like"/>
</dbReference>
<evidence type="ECO:0000256" key="1">
    <source>
        <dbReference type="ARBA" id="ARBA00001946"/>
    </source>
</evidence>
<evidence type="ECO:0000313" key="9">
    <source>
        <dbReference type="EMBL" id="GAA0165068.1"/>
    </source>
</evidence>
<dbReference type="GO" id="GO:0010333">
    <property type="term" value="F:terpene synthase activity"/>
    <property type="evidence" value="ECO:0007669"/>
    <property type="project" value="InterPro"/>
</dbReference>
<dbReference type="PANTHER" id="PTHR31739:SF3">
    <property type="entry name" value="ENT-KAUR-16-ENE SYNTHASE, CHLOROPLASTIC"/>
    <property type="match status" value="1"/>
</dbReference>
<dbReference type="InterPro" id="IPR001906">
    <property type="entry name" value="Terpene_synth_N"/>
</dbReference>
<keyword evidence="6" id="KW-0175">Coiled coil</keyword>
<dbReference type="PANTHER" id="PTHR31739">
    <property type="entry name" value="ENT-COPALYL DIPHOSPHATE SYNTHASE, CHLOROPLASTIC"/>
    <property type="match status" value="1"/>
</dbReference>
<feature type="coiled-coil region" evidence="6">
    <location>
        <begin position="442"/>
        <end position="469"/>
    </location>
</feature>
<dbReference type="Gene3D" id="1.50.10.130">
    <property type="entry name" value="Terpene synthase, N-terminal domain"/>
    <property type="match status" value="1"/>
</dbReference>
<evidence type="ECO:0000313" key="10">
    <source>
        <dbReference type="Proteomes" id="UP001454036"/>
    </source>
</evidence>
<keyword evidence="5" id="KW-0456">Lyase</keyword>
<comment type="cofactor">
    <cofactor evidence="1">
        <name>Mg(2+)</name>
        <dbReference type="ChEBI" id="CHEBI:18420"/>
    </cofactor>
</comment>
<evidence type="ECO:0000256" key="6">
    <source>
        <dbReference type="SAM" id="Coils"/>
    </source>
</evidence>
<dbReference type="GO" id="GO:0009507">
    <property type="term" value="C:chloroplast"/>
    <property type="evidence" value="ECO:0007669"/>
    <property type="project" value="TreeGrafter"/>
</dbReference>
<evidence type="ECO:0008006" key="11">
    <source>
        <dbReference type="Google" id="ProtNLM"/>
    </source>
</evidence>
<dbReference type="AlphaFoldDB" id="A0AAV3QN02"/>
<dbReference type="FunFam" id="1.10.600.10:FF:000005">
    <property type="entry name" value="Ent-kaur-16-ene synthase, chloroplastic"/>
    <property type="match status" value="1"/>
</dbReference>